<evidence type="ECO:0000313" key="3">
    <source>
        <dbReference type="EMBL" id="CAK7271565.1"/>
    </source>
</evidence>
<keyword evidence="1" id="KW-0812">Transmembrane</keyword>
<feature type="signal peptide" evidence="2">
    <location>
        <begin position="1"/>
        <end position="19"/>
    </location>
</feature>
<feature type="transmembrane region" description="Helical" evidence="1">
    <location>
        <begin position="110"/>
        <end position="134"/>
    </location>
</feature>
<dbReference type="Proteomes" id="UP001642502">
    <property type="component" value="Unassembled WGS sequence"/>
</dbReference>
<keyword evidence="2" id="KW-0732">Signal</keyword>
<evidence type="ECO:0008006" key="5">
    <source>
        <dbReference type="Google" id="ProtNLM"/>
    </source>
</evidence>
<evidence type="ECO:0000313" key="4">
    <source>
        <dbReference type="Proteomes" id="UP001642502"/>
    </source>
</evidence>
<dbReference type="EMBL" id="CAWUON010000075">
    <property type="protein sequence ID" value="CAK7271565.1"/>
    <property type="molecule type" value="Genomic_DNA"/>
</dbReference>
<keyword evidence="1" id="KW-1133">Transmembrane helix</keyword>
<keyword evidence="1" id="KW-0472">Membrane</keyword>
<evidence type="ECO:0000256" key="2">
    <source>
        <dbReference type="SAM" id="SignalP"/>
    </source>
</evidence>
<keyword evidence="4" id="KW-1185">Reference proteome</keyword>
<feature type="transmembrane region" description="Helical" evidence="1">
    <location>
        <begin position="80"/>
        <end position="98"/>
    </location>
</feature>
<comment type="caution">
    <text evidence="3">The sequence shown here is derived from an EMBL/GenBank/DDBJ whole genome shotgun (WGS) entry which is preliminary data.</text>
</comment>
<name>A0ABP0DTG6_9PEZI</name>
<evidence type="ECO:0000256" key="1">
    <source>
        <dbReference type="SAM" id="Phobius"/>
    </source>
</evidence>
<feature type="chain" id="PRO_5045941257" description="Integral membrane protein" evidence="2">
    <location>
        <begin position="20"/>
        <end position="291"/>
    </location>
</feature>
<feature type="transmembrane region" description="Helical" evidence="1">
    <location>
        <begin position="196"/>
        <end position="216"/>
    </location>
</feature>
<gene>
    <name evidence="3" type="ORF">SEPCBS119000_004667</name>
</gene>
<proteinExistence type="predicted"/>
<organism evidence="3 4">
    <name type="scientific">Sporothrix epigloea</name>
    <dbReference type="NCBI Taxonomy" id="1892477"/>
    <lineage>
        <taxon>Eukaryota</taxon>
        <taxon>Fungi</taxon>
        <taxon>Dikarya</taxon>
        <taxon>Ascomycota</taxon>
        <taxon>Pezizomycotina</taxon>
        <taxon>Sordariomycetes</taxon>
        <taxon>Sordariomycetidae</taxon>
        <taxon>Ophiostomatales</taxon>
        <taxon>Ophiostomataceae</taxon>
        <taxon>Sporothrix</taxon>
    </lineage>
</organism>
<sequence>MAIPSAALLVTLTALVADATIQLGFITSMVSYLHGGAPSGIYVVNTPPSLIASIGASPTYLLNGKPLHVVINQGHTSNGAAGSCVVLMGIIGALVLFLRLHVPKNRVGRVLYYAWMSLQIPTLLLTLVALAYTFSEVHAHRGQTIDQALAYKTQPGPYAADSWTPQNWFAAVLQLDLADAALRSNLAMHLRIMHGWQYNLIPLFLLQLLETLAAFADFRVWRAARRGDRSSNSSSNTLHVLTADKKYYPGSAVDSPHSSVQNKFGNYHMQSLHIADPNLHQHSQRRHFGQV</sequence>
<reference evidence="3 4" key="1">
    <citation type="submission" date="2024-01" db="EMBL/GenBank/DDBJ databases">
        <authorList>
            <person name="Allen C."/>
            <person name="Tagirdzhanova G."/>
        </authorList>
    </citation>
    <scope>NUCLEOTIDE SEQUENCE [LARGE SCALE GENOMIC DNA]</scope>
    <source>
        <strain evidence="3 4">CBS 119000</strain>
    </source>
</reference>
<protein>
    <recommendedName>
        <fullName evidence="5">Integral membrane protein</fullName>
    </recommendedName>
</protein>
<accession>A0ABP0DTG6</accession>